<evidence type="ECO:0000313" key="2">
    <source>
        <dbReference type="Proteomes" id="UP000437748"/>
    </source>
</evidence>
<dbReference type="Gene3D" id="3.40.190.10">
    <property type="entry name" value="Periplasmic binding protein-like II"/>
    <property type="match status" value="2"/>
</dbReference>
<reference evidence="1 2" key="1">
    <citation type="submission" date="2019-10" db="EMBL/GenBank/DDBJ databases">
        <title>New species of Slilvanegrellaceae.</title>
        <authorList>
            <person name="Pitt A."/>
            <person name="Hahn M.W."/>
        </authorList>
    </citation>
    <scope>NUCLEOTIDE SEQUENCE [LARGE SCALE GENOMIC DNA]</scope>
    <source>
        <strain evidence="1 2">SP-Ram-0.45-NSY-1</strain>
    </source>
</reference>
<dbReference type="RefSeq" id="WP_153420166.1">
    <property type="nucleotide sequence ID" value="NZ_WFLM01000003.1"/>
</dbReference>
<gene>
    <name evidence="1" type="ORF">GCL60_08095</name>
</gene>
<name>A0A6N6VWG7_9BACT</name>
<keyword evidence="2" id="KW-1185">Reference proteome</keyword>
<dbReference type="SUPFAM" id="SSF53850">
    <property type="entry name" value="Periplasmic binding protein-like II"/>
    <property type="match status" value="1"/>
</dbReference>
<dbReference type="OrthoDB" id="6193186at2"/>
<dbReference type="Proteomes" id="UP000437748">
    <property type="component" value="Unassembled WGS sequence"/>
</dbReference>
<comment type="caution">
    <text evidence="1">The sequence shown here is derived from an EMBL/GenBank/DDBJ whole genome shotgun (WGS) entry which is preliminary data.</text>
</comment>
<evidence type="ECO:0000313" key="1">
    <source>
        <dbReference type="EMBL" id="KAB8038813.1"/>
    </source>
</evidence>
<accession>A0A6N6VWG7</accession>
<organism evidence="1 2">
    <name type="scientific">Silvanigrella paludirubra</name>
    <dbReference type="NCBI Taxonomy" id="2499159"/>
    <lineage>
        <taxon>Bacteria</taxon>
        <taxon>Pseudomonadati</taxon>
        <taxon>Bdellovibrionota</taxon>
        <taxon>Oligoflexia</taxon>
        <taxon>Silvanigrellales</taxon>
        <taxon>Silvanigrellaceae</taxon>
        <taxon>Silvanigrella</taxon>
    </lineage>
</organism>
<protein>
    <submittedName>
        <fullName evidence="1">Transporter substrate-binding domain-containing protein</fullName>
    </submittedName>
</protein>
<proteinExistence type="predicted"/>
<sequence>MFIKVLSRISIILIFILFPLFSIAKEFELKLCYPDNDAPPWQIGNGDHVFNPAGLSLDIISKAASNLNIKVIYSRVPTNRVFNILKKNEVDGAFIFSFLEERLEYGYFPMNKKDLDHERRVATMIYSFYKRKDSNITWDGKKLSNSDKAVGVNRGYAVIDVLKKLQIPYEESKGTEVLLKKLDSSRISSCIGQSITVDYFIKKLKLKNIVKINPDVISKDYFLIFSHKFINEHKNIAEKLWTEIGKVRDIEIQKNISTYEN</sequence>
<dbReference type="AlphaFoldDB" id="A0A6N6VWG7"/>
<dbReference type="EMBL" id="WFLM01000003">
    <property type="protein sequence ID" value="KAB8038813.1"/>
    <property type="molecule type" value="Genomic_DNA"/>
</dbReference>